<gene>
    <name evidence="2" type="ORF">NPIL_501501</name>
</gene>
<evidence type="ECO:0000256" key="1">
    <source>
        <dbReference type="SAM" id="MobiDB-lite"/>
    </source>
</evidence>
<dbReference type="EMBL" id="BMAW01058072">
    <property type="protein sequence ID" value="GFT14333.1"/>
    <property type="molecule type" value="Genomic_DNA"/>
</dbReference>
<dbReference type="AlphaFoldDB" id="A0A8X6TH77"/>
<name>A0A8X6TH77_NEPPI</name>
<dbReference type="Proteomes" id="UP000887013">
    <property type="component" value="Unassembled WGS sequence"/>
</dbReference>
<sequence>GTGVHLWPPQGRNLKGKLKVHSSSEGRTQNRDGLPGAVRVCQVRAEGPQLPRLHPRGNLLRSS</sequence>
<evidence type="ECO:0000313" key="3">
    <source>
        <dbReference type="Proteomes" id="UP000887013"/>
    </source>
</evidence>
<keyword evidence="3" id="KW-1185">Reference proteome</keyword>
<organism evidence="2 3">
    <name type="scientific">Nephila pilipes</name>
    <name type="common">Giant wood spider</name>
    <name type="synonym">Nephila maculata</name>
    <dbReference type="NCBI Taxonomy" id="299642"/>
    <lineage>
        <taxon>Eukaryota</taxon>
        <taxon>Metazoa</taxon>
        <taxon>Ecdysozoa</taxon>
        <taxon>Arthropoda</taxon>
        <taxon>Chelicerata</taxon>
        <taxon>Arachnida</taxon>
        <taxon>Araneae</taxon>
        <taxon>Araneomorphae</taxon>
        <taxon>Entelegynae</taxon>
        <taxon>Araneoidea</taxon>
        <taxon>Nephilidae</taxon>
        <taxon>Nephila</taxon>
    </lineage>
</organism>
<evidence type="ECO:0000313" key="2">
    <source>
        <dbReference type="EMBL" id="GFT14333.1"/>
    </source>
</evidence>
<protein>
    <submittedName>
        <fullName evidence="2">Uncharacterized protein</fullName>
    </submittedName>
</protein>
<feature type="region of interest" description="Disordered" evidence="1">
    <location>
        <begin position="1"/>
        <end position="36"/>
    </location>
</feature>
<comment type="caution">
    <text evidence="2">The sequence shown here is derived from an EMBL/GenBank/DDBJ whole genome shotgun (WGS) entry which is preliminary data.</text>
</comment>
<accession>A0A8X6TH77</accession>
<proteinExistence type="predicted"/>
<feature type="non-terminal residue" evidence="2">
    <location>
        <position position="1"/>
    </location>
</feature>
<reference evidence="2" key="1">
    <citation type="submission" date="2020-08" db="EMBL/GenBank/DDBJ databases">
        <title>Multicomponent nature underlies the extraordinary mechanical properties of spider dragline silk.</title>
        <authorList>
            <person name="Kono N."/>
            <person name="Nakamura H."/>
            <person name="Mori M."/>
            <person name="Yoshida Y."/>
            <person name="Ohtoshi R."/>
            <person name="Malay A.D."/>
            <person name="Moran D.A.P."/>
            <person name="Tomita M."/>
            <person name="Numata K."/>
            <person name="Arakawa K."/>
        </authorList>
    </citation>
    <scope>NUCLEOTIDE SEQUENCE</scope>
</reference>